<feature type="domain" description="CzcB-like barrel-sandwich hybrid" evidence="4">
    <location>
        <begin position="82"/>
        <end position="208"/>
    </location>
</feature>
<dbReference type="GO" id="GO:0015562">
    <property type="term" value="F:efflux transmembrane transporter activity"/>
    <property type="evidence" value="ECO:0007669"/>
    <property type="project" value="TreeGrafter"/>
</dbReference>
<evidence type="ECO:0000313" key="5">
    <source>
        <dbReference type="EMBL" id="HHJ51590.1"/>
    </source>
</evidence>
<reference evidence="5" key="1">
    <citation type="journal article" date="2020" name="mSystems">
        <title>Genome- and Community-Level Interaction Insights into Carbon Utilization and Element Cycling Functions of Hydrothermarchaeota in Hydrothermal Sediment.</title>
        <authorList>
            <person name="Zhou Z."/>
            <person name="Liu Y."/>
            <person name="Xu W."/>
            <person name="Pan J."/>
            <person name="Luo Z.H."/>
            <person name="Li M."/>
        </authorList>
    </citation>
    <scope>NUCLEOTIDE SEQUENCE [LARGE SCALE GENOMIC DNA]</scope>
    <source>
        <strain evidence="5">HyVt-527</strain>
    </source>
</reference>
<dbReference type="PANTHER" id="PTHR30469:SF38">
    <property type="entry name" value="HLYD FAMILY SECRETION PROTEIN"/>
    <property type="match status" value="1"/>
</dbReference>
<comment type="similarity">
    <text evidence="1">Belongs to the membrane fusion protein (MFP) (TC 8.A.1) family.</text>
</comment>
<evidence type="ECO:0000256" key="2">
    <source>
        <dbReference type="SAM" id="MobiDB-lite"/>
    </source>
</evidence>
<dbReference type="AlphaFoldDB" id="A0A7V5PMW1"/>
<evidence type="ECO:0000256" key="1">
    <source>
        <dbReference type="ARBA" id="ARBA00009477"/>
    </source>
</evidence>
<dbReference type="InterPro" id="IPR058792">
    <property type="entry name" value="Beta-barrel_RND_2"/>
</dbReference>
<dbReference type="Gene3D" id="2.40.420.20">
    <property type="match status" value="1"/>
</dbReference>
<dbReference type="FunFam" id="2.40.30.170:FF:000010">
    <property type="entry name" value="Efflux RND transporter periplasmic adaptor subunit"/>
    <property type="match status" value="1"/>
</dbReference>
<dbReference type="Gene3D" id="2.40.30.170">
    <property type="match status" value="1"/>
</dbReference>
<accession>A0A7V5PMW1</accession>
<feature type="domain" description="CusB-like beta-barrel" evidence="3">
    <location>
        <begin position="216"/>
        <end position="286"/>
    </location>
</feature>
<dbReference type="Proteomes" id="UP000886124">
    <property type="component" value="Unassembled WGS sequence"/>
</dbReference>
<name>A0A7V5PMW1_CALAY</name>
<dbReference type="Pfam" id="PF25954">
    <property type="entry name" value="Beta-barrel_RND_2"/>
    <property type="match status" value="1"/>
</dbReference>
<evidence type="ECO:0000259" key="3">
    <source>
        <dbReference type="Pfam" id="PF25954"/>
    </source>
</evidence>
<comment type="caution">
    <text evidence="5">The sequence shown here is derived from an EMBL/GenBank/DDBJ whole genome shotgun (WGS) entry which is preliminary data.</text>
</comment>
<dbReference type="Gene3D" id="2.40.50.100">
    <property type="match status" value="1"/>
</dbReference>
<dbReference type="SUPFAM" id="SSF111369">
    <property type="entry name" value="HlyD-like secretion proteins"/>
    <property type="match status" value="1"/>
</dbReference>
<dbReference type="InterPro" id="IPR058647">
    <property type="entry name" value="BSH_CzcB-like"/>
</dbReference>
<evidence type="ECO:0000259" key="4">
    <source>
        <dbReference type="Pfam" id="PF25973"/>
    </source>
</evidence>
<dbReference type="Pfam" id="PF25973">
    <property type="entry name" value="BSH_CzcB"/>
    <property type="match status" value="1"/>
</dbReference>
<organism evidence="5">
    <name type="scientific">Caldithrix abyssi</name>
    <dbReference type="NCBI Taxonomy" id="187145"/>
    <lineage>
        <taxon>Bacteria</taxon>
        <taxon>Pseudomonadati</taxon>
        <taxon>Calditrichota</taxon>
        <taxon>Calditrichia</taxon>
        <taxon>Calditrichales</taxon>
        <taxon>Calditrichaceae</taxon>
        <taxon>Caldithrix</taxon>
    </lineage>
</organism>
<gene>
    <name evidence="5" type="ORF">ENJ89_00220</name>
</gene>
<proteinExistence type="inferred from homology"/>
<dbReference type="GO" id="GO:1990281">
    <property type="term" value="C:efflux pump complex"/>
    <property type="evidence" value="ECO:0007669"/>
    <property type="project" value="TreeGrafter"/>
</dbReference>
<dbReference type="PANTHER" id="PTHR30469">
    <property type="entry name" value="MULTIDRUG RESISTANCE PROTEIN MDTA"/>
    <property type="match status" value="1"/>
</dbReference>
<dbReference type="InterPro" id="IPR006143">
    <property type="entry name" value="RND_pump_MFP"/>
</dbReference>
<dbReference type="Gene3D" id="1.10.287.470">
    <property type="entry name" value="Helix hairpin bin"/>
    <property type="match status" value="1"/>
</dbReference>
<sequence>MFRLFVILALSVALLVQCKPGKRPDRPGNKPAATDSAAQRADGRMNPAANDQEPVPVEVVTITKGDISNYILLSSNLETEIMADVYSRVQGIVDSIFKEEGQYVKKDEVMLTLEAKEYILKEKKARLEYEKQKSAYERLAAMYQKNLMSKEEFEKAKYAMETARVQWDEAKLNLSYTKIKSPISGRVGERLAKIGERIQPTDKLFSVVNNSQVIAVVYVPEKNINQLKIGQKAVVYSDHLQGEKFDAWIKRISPVVDPSSGTFKVTVGVRNRKNMLRPGMFVNVNIIIDTHKDVVLIPKTAIVYENEAMVVYVVRDGVAHKIRLTPGYEDNE</sequence>
<feature type="region of interest" description="Disordered" evidence="2">
    <location>
        <begin position="21"/>
        <end position="52"/>
    </location>
</feature>
<feature type="non-terminal residue" evidence="5">
    <location>
        <position position="332"/>
    </location>
</feature>
<dbReference type="NCBIfam" id="TIGR01730">
    <property type="entry name" value="RND_mfp"/>
    <property type="match status" value="1"/>
</dbReference>
<dbReference type="EMBL" id="DROD01000011">
    <property type="protein sequence ID" value="HHJ51590.1"/>
    <property type="molecule type" value="Genomic_DNA"/>
</dbReference>
<protein>
    <submittedName>
        <fullName evidence="5">Efflux RND transporter periplasmic adaptor subunit</fullName>
    </submittedName>
</protein>